<dbReference type="AlphaFoldDB" id="A0A9W9MK95"/>
<evidence type="ECO:0000313" key="3">
    <source>
        <dbReference type="Proteomes" id="UP001150942"/>
    </source>
</evidence>
<gene>
    <name evidence="2" type="ORF">N7449_004985</name>
</gene>
<proteinExistence type="predicted"/>
<feature type="compositionally biased region" description="Polar residues" evidence="1">
    <location>
        <begin position="50"/>
        <end position="63"/>
    </location>
</feature>
<feature type="compositionally biased region" description="Basic and acidic residues" evidence="1">
    <location>
        <begin position="70"/>
        <end position="81"/>
    </location>
</feature>
<name>A0A9W9MK95_9EURO</name>
<evidence type="ECO:0008006" key="4">
    <source>
        <dbReference type="Google" id="ProtNLM"/>
    </source>
</evidence>
<feature type="region of interest" description="Disordered" evidence="1">
    <location>
        <begin position="50"/>
        <end position="81"/>
    </location>
</feature>
<dbReference type="OrthoDB" id="3799035at2759"/>
<organism evidence="2 3">
    <name type="scientific">Penicillium cf. viridicatum</name>
    <dbReference type="NCBI Taxonomy" id="2972119"/>
    <lineage>
        <taxon>Eukaryota</taxon>
        <taxon>Fungi</taxon>
        <taxon>Dikarya</taxon>
        <taxon>Ascomycota</taxon>
        <taxon>Pezizomycotina</taxon>
        <taxon>Eurotiomycetes</taxon>
        <taxon>Eurotiomycetidae</taxon>
        <taxon>Eurotiales</taxon>
        <taxon>Aspergillaceae</taxon>
        <taxon>Penicillium</taxon>
    </lineage>
</organism>
<sequence>MAQSDNYVFYKSNCVICVYVDNFLVATATSHEIDQVQRALEKEFRLNDLRTPQTYQTKSTPMNPKQVLNRRPDEEPPDEETKARFATAIGSLIYLMVGTRPDIAFTLGTLSRFTSQPQSHH</sequence>
<evidence type="ECO:0000256" key="1">
    <source>
        <dbReference type="SAM" id="MobiDB-lite"/>
    </source>
</evidence>
<comment type="caution">
    <text evidence="2">The sequence shown here is derived from an EMBL/GenBank/DDBJ whole genome shotgun (WGS) entry which is preliminary data.</text>
</comment>
<dbReference type="Proteomes" id="UP001150942">
    <property type="component" value="Unassembled WGS sequence"/>
</dbReference>
<keyword evidence="3" id="KW-1185">Reference proteome</keyword>
<protein>
    <recommendedName>
        <fullName evidence="4">Reverse transcriptase Ty1/copia-type domain-containing protein</fullName>
    </recommendedName>
</protein>
<evidence type="ECO:0000313" key="2">
    <source>
        <dbReference type="EMBL" id="KAJ5202906.1"/>
    </source>
</evidence>
<accession>A0A9W9MK95</accession>
<reference evidence="2" key="2">
    <citation type="journal article" date="2023" name="IMA Fungus">
        <title>Comparative genomic study of the Penicillium genus elucidates a diverse pangenome and 15 lateral gene transfer events.</title>
        <authorList>
            <person name="Petersen C."/>
            <person name="Sorensen T."/>
            <person name="Nielsen M.R."/>
            <person name="Sondergaard T.E."/>
            <person name="Sorensen J.L."/>
            <person name="Fitzpatrick D.A."/>
            <person name="Frisvad J.C."/>
            <person name="Nielsen K.L."/>
        </authorList>
    </citation>
    <scope>NUCLEOTIDE SEQUENCE</scope>
    <source>
        <strain evidence="2">IBT 20477</strain>
    </source>
</reference>
<reference evidence="2" key="1">
    <citation type="submission" date="2022-11" db="EMBL/GenBank/DDBJ databases">
        <authorList>
            <person name="Petersen C."/>
        </authorList>
    </citation>
    <scope>NUCLEOTIDE SEQUENCE</scope>
    <source>
        <strain evidence="2">IBT 20477</strain>
    </source>
</reference>
<dbReference type="EMBL" id="JAPQKQ010000003">
    <property type="protein sequence ID" value="KAJ5202906.1"/>
    <property type="molecule type" value="Genomic_DNA"/>
</dbReference>